<accession>A0A067DJ66</accession>
<gene>
    <name evidence="1" type="ORF">CISIN_1g040268mg</name>
</gene>
<name>A0A067DJ66_CITSI</name>
<sequence>MLCIAFITISEKRTFAHNIIGKTANRKYQTSLEFKDQVVNRGYNPYTPCSIDFSVVKHSYYSQSQRINNSTLNHIEHVCTTIITWGTLIQLPKTINL</sequence>
<reference evidence="1 2" key="1">
    <citation type="submission" date="2014-04" db="EMBL/GenBank/DDBJ databases">
        <authorList>
            <consortium name="International Citrus Genome Consortium"/>
            <person name="Gmitter F."/>
            <person name="Chen C."/>
            <person name="Farmerie W."/>
            <person name="Harkins T."/>
            <person name="Desany B."/>
            <person name="Mohiuddin M."/>
            <person name="Kodira C."/>
            <person name="Borodovsky M."/>
            <person name="Lomsadze A."/>
            <person name="Burns P."/>
            <person name="Jenkins J."/>
            <person name="Prochnik S."/>
            <person name="Shu S."/>
            <person name="Chapman J."/>
            <person name="Pitluck S."/>
            <person name="Schmutz J."/>
            <person name="Rokhsar D."/>
        </authorList>
    </citation>
    <scope>NUCLEOTIDE SEQUENCE</scope>
</reference>
<proteinExistence type="predicted"/>
<keyword evidence="2" id="KW-1185">Reference proteome</keyword>
<evidence type="ECO:0000313" key="2">
    <source>
        <dbReference type="Proteomes" id="UP000027120"/>
    </source>
</evidence>
<dbReference type="Proteomes" id="UP000027120">
    <property type="component" value="Unassembled WGS sequence"/>
</dbReference>
<evidence type="ECO:0000313" key="1">
    <source>
        <dbReference type="EMBL" id="KDO43034.1"/>
    </source>
</evidence>
<dbReference type="AlphaFoldDB" id="A0A067DJ66"/>
<protein>
    <submittedName>
        <fullName evidence="1">Uncharacterized protein</fullName>
    </submittedName>
</protein>
<dbReference type="EMBL" id="KK785411">
    <property type="protein sequence ID" value="KDO43034.1"/>
    <property type="molecule type" value="Genomic_DNA"/>
</dbReference>
<organism evidence="1 2">
    <name type="scientific">Citrus sinensis</name>
    <name type="common">Sweet orange</name>
    <name type="synonym">Citrus aurantium var. sinensis</name>
    <dbReference type="NCBI Taxonomy" id="2711"/>
    <lineage>
        <taxon>Eukaryota</taxon>
        <taxon>Viridiplantae</taxon>
        <taxon>Streptophyta</taxon>
        <taxon>Embryophyta</taxon>
        <taxon>Tracheophyta</taxon>
        <taxon>Spermatophyta</taxon>
        <taxon>Magnoliopsida</taxon>
        <taxon>eudicotyledons</taxon>
        <taxon>Gunneridae</taxon>
        <taxon>Pentapetalae</taxon>
        <taxon>rosids</taxon>
        <taxon>malvids</taxon>
        <taxon>Sapindales</taxon>
        <taxon>Rutaceae</taxon>
        <taxon>Aurantioideae</taxon>
        <taxon>Citrus</taxon>
    </lineage>
</organism>